<evidence type="ECO:0000313" key="2">
    <source>
        <dbReference type="EMBL" id="QQV79661.1"/>
    </source>
</evidence>
<accession>A0A974S6P4</accession>
<protein>
    <submittedName>
        <fullName evidence="2">WxL domain-containing protein</fullName>
    </submittedName>
</protein>
<sequence>MSLTARLSQPKSATDSLPTATRLLLGAAPVFEFLKLQPTYRVEKNAVGTTSAISLNANNTATRIIANPSNSLGVIFISWTSPSTMSNLKCPTNQGVKGQQYQAAVTWNLVTGP</sequence>
<evidence type="ECO:0000259" key="1">
    <source>
        <dbReference type="Pfam" id="PF13731"/>
    </source>
</evidence>
<dbReference type="EMBL" id="CP068242">
    <property type="protein sequence ID" value="QQV79661.1"/>
    <property type="molecule type" value="Genomic_DNA"/>
</dbReference>
<gene>
    <name evidence="2" type="ORF">JG559_06750</name>
</gene>
<name>A0A974S6P4_ENTFL</name>
<dbReference type="Pfam" id="PF13731">
    <property type="entry name" value="WxL"/>
    <property type="match status" value="1"/>
</dbReference>
<feature type="domain" description="WxL" evidence="1">
    <location>
        <begin position="3"/>
        <end position="113"/>
    </location>
</feature>
<dbReference type="InterPro" id="IPR027994">
    <property type="entry name" value="WxL_dom"/>
</dbReference>
<dbReference type="AlphaFoldDB" id="A0A974S6P4"/>
<organism evidence="2">
    <name type="scientific">Enterococcus faecalis</name>
    <name type="common">Streptococcus faecalis</name>
    <dbReference type="NCBI Taxonomy" id="1351"/>
    <lineage>
        <taxon>Bacteria</taxon>
        <taxon>Bacillati</taxon>
        <taxon>Bacillota</taxon>
        <taxon>Bacilli</taxon>
        <taxon>Lactobacillales</taxon>
        <taxon>Enterococcaceae</taxon>
        <taxon>Enterococcus</taxon>
    </lineage>
</organism>
<reference evidence="2" key="1">
    <citation type="submission" date="2021-01" db="EMBL/GenBank/DDBJ databases">
        <title>Enterococcus.</title>
        <authorList>
            <person name="Du X."/>
            <person name="Wang N."/>
        </authorList>
    </citation>
    <scope>NUCLEOTIDE SEQUENCE [LARGE SCALE GENOMIC DNA]</scope>
    <source>
        <strain evidence="2">T90-2</strain>
    </source>
</reference>
<proteinExistence type="predicted"/>